<dbReference type="RefSeq" id="WP_188126483.1">
    <property type="nucleotide sequence ID" value="NZ_BOMP01000051.1"/>
</dbReference>
<keyword evidence="5" id="KW-0418">Kinase</keyword>
<evidence type="ECO:0000313" key="10">
    <source>
        <dbReference type="Proteomes" id="UP000590511"/>
    </source>
</evidence>
<evidence type="ECO:0000256" key="3">
    <source>
        <dbReference type="ARBA" id="ARBA00022679"/>
    </source>
</evidence>
<evidence type="ECO:0000256" key="1">
    <source>
        <dbReference type="ARBA" id="ARBA00012513"/>
    </source>
</evidence>
<comment type="caution">
    <text evidence="9">The sequence shown here is derived from an EMBL/GenBank/DDBJ whole genome shotgun (WGS) entry which is preliminary data.</text>
</comment>
<reference evidence="9 10" key="1">
    <citation type="submission" date="2020-08" db="EMBL/GenBank/DDBJ databases">
        <title>Sequencing the genomes of 1000 actinobacteria strains.</title>
        <authorList>
            <person name="Klenk H.-P."/>
        </authorList>
    </citation>
    <scope>NUCLEOTIDE SEQUENCE [LARGE SCALE GENOMIC DNA]</scope>
    <source>
        <strain evidence="9 10">DSM 43150</strain>
    </source>
</reference>
<evidence type="ECO:0000313" key="9">
    <source>
        <dbReference type="EMBL" id="MBB4755006.1"/>
    </source>
</evidence>
<dbReference type="PANTHER" id="PTHR43289:SF6">
    <property type="entry name" value="SERINE_THREONINE-PROTEIN KINASE NEKL-3"/>
    <property type="match status" value="1"/>
</dbReference>
<evidence type="ECO:0000313" key="11">
    <source>
        <dbReference type="Proteomes" id="UP000631312"/>
    </source>
</evidence>
<evidence type="ECO:0000259" key="7">
    <source>
        <dbReference type="PROSITE" id="PS50011"/>
    </source>
</evidence>
<name>A0A7W7HQT9_9ACTN</name>
<keyword evidence="6" id="KW-0067">ATP-binding</keyword>
<evidence type="ECO:0000256" key="6">
    <source>
        <dbReference type="ARBA" id="ARBA00022840"/>
    </source>
</evidence>
<dbReference type="PROSITE" id="PS50011">
    <property type="entry name" value="PROTEIN_KINASE_DOM"/>
    <property type="match status" value="1"/>
</dbReference>
<dbReference type="Proteomes" id="UP000631312">
    <property type="component" value="Unassembled WGS sequence"/>
</dbReference>
<protein>
    <recommendedName>
        <fullName evidence="1">non-specific serine/threonine protein kinase</fullName>
        <ecNumber evidence="1">2.7.11.1</ecNumber>
    </recommendedName>
</protein>
<evidence type="ECO:0000256" key="5">
    <source>
        <dbReference type="ARBA" id="ARBA00022777"/>
    </source>
</evidence>
<dbReference type="SMART" id="SM00220">
    <property type="entry name" value="S_TKc"/>
    <property type="match status" value="1"/>
</dbReference>
<dbReference type="EMBL" id="BOMP01000051">
    <property type="protein sequence ID" value="GIE40675.1"/>
    <property type="molecule type" value="Genomic_DNA"/>
</dbReference>
<feature type="domain" description="Protein kinase" evidence="7">
    <location>
        <begin position="23"/>
        <end position="287"/>
    </location>
</feature>
<dbReference type="PANTHER" id="PTHR43289">
    <property type="entry name" value="MITOGEN-ACTIVATED PROTEIN KINASE KINASE KINASE 20-RELATED"/>
    <property type="match status" value="1"/>
</dbReference>
<keyword evidence="4" id="KW-0547">Nucleotide-binding</keyword>
<keyword evidence="11" id="KW-1185">Reference proteome</keyword>
<dbReference type="Gene3D" id="1.10.510.10">
    <property type="entry name" value="Transferase(Phosphotransferase) domain 1"/>
    <property type="match status" value="1"/>
</dbReference>
<dbReference type="AlphaFoldDB" id="A0A7W7HQT9"/>
<proteinExistence type="predicted"/>
<keyword evidence="3" id="KW-0808">Transferase</keyword>
<evidence type="ECO:0000313" key="8">
    <source>
        <dbReference type="EMBL" id="GIE40675.1"/>
    </source>
</evidence>
<sequence>MRGADTVGRDGWYVSSDEDAAMYRLVRLVHTGYEGELWEAERVLGRLGGSWAIKILLPRHVVPDDNETPNEALDRWRRMWQDTIDRTIELRDIPGVVPTARAFTGPAPHPDSRPPESAGRSLFLVTPWVDGRNLGTWQQEERPAPGAVADVVAQFARQLDALADHGQVHRDISPGNVMVGSDGQVKLIDFAFMRATGSATTRRLATPGYAAPEHEITPACDRYSFGAIVYYLLTGAHPPMAHAREQAARDLIGFGYPARLAEHVGSLLAYEPRQRPAPLVDWAEEFRALFAEGVPAGAYRDVAIAATGAGAIRLAAAGVDRIGAVTVSPVRHPALLGDDAGPGNPLSVAAARHGSGEVILMATAADGGVWHRSGARWHQVEDLRVTGPVRVAAGGDGSVAGFAVDRQGVLATVTVSLDGRAEVVRSAVARRVLAAATGVDGRPQVVVEAADGSVLCGPPPRLEAVGLVGADAAALTLNTWGELVCTAILTAQRRVAIAETLLGDWEEPMWLDAPDEPLDVACAGHRQGVSVAIATAGGLWLHDIWTEADWRLLWSGRVTRVVMTHGGGWRTVVAAVADQQIVMCEENAGGGWPATATLVKG</sequence>
<dbReference type="EMBL" id="JACHNC010000001">
    <property type="protein sequence ID" value="MBB4755006.1"/>
    <property type="molecule type" value="Genomic_DNA"/>
</dbReference>
<organism evidence="9 10">
    <name type="scientific">Actinoplanes lobatus</name>
    <dbReference type="NCBI Taxonomy" id="113568"/>
    <lineage>
        <taxon>Bacteria</taxon>
        <taxon>Bacillati</taxon>
        <taxon>Actinomycetota</taxon>
        <taxon>Actinomycetes</taxon>
        <taxon>Micromonosporales</taxon>
        <taxon>Micromonosporaceae</taxon>
        <taxon>Actinoplanes</taxon>
    </lineage>
</organism>
<gene>
    <name evidence="8" type="ORF">Alo02nite_35730</name>
    <name evidence="9" type="ORF">BJ964_009167</name>
</gene>
<dbReference type="Pfam" id="PF00069">
    <property type="entry name" value="Pkinase"/>
    <property type="match status" value="1"/>
</dbReference>
<dbReference type="Proteomes" id="UP000590511">
    <property type="component" value="Unassembled WGS sequence"/>
</dbReference>
<dbReference type="InterPro" id="IPR011009">
    <property type="entry name" value="Kinase-like_dom_sf"/>
</dbReference>
<keyword evidence="2" id="KW-0723">Serine/threonine-protein kinase</keyword>
<dbReference type="SUPFAM" id="SSF56112">
    <property type="entry name" value="Protein kinase-like (PK-like)"/>
    <property type="match status" value="1"/>
</dbReference>
<dbReference type="GO" id="GO:0005524">
    <property type="term" value="F:ATP binding"/>
    <property type="evidence" value="ECO:0007669"/>
    <property type="project" value="UniProtKB-KW"/>
</dbReference>
<dbReference type="EC" id="2.7.11.1" evidence="1"/>
<dbReference type="GO" id="GO:0004674">
    <property type="term" value="F:protein serine/threonine kinase activity"/>
    <property type="evidence" value="ECO:0007669"/>
    <property type="project" value="UniProtKB-KW"/>
</dbReference>
<reference evidence="8 11" key="2">
    <citation type="submission" date="2021-01" db="EMBL/GenBank/DDBJ databases">
        <title>Whole genome shotgun sequence of Actinoplanes lobatus NBRC 12513.</title>
        <authorList>
            <person name="Komaki H."/>
            <person name="Tamura T."/>
        </authorList>
    </citation>
    <scope>NUCLEOTIDE SEQUENCE [LARGE SCALE GENOMIC DNA]</scope>
    <source>
        <strain evidence="8 11">NBRC 12513</strain>
    </source>
</reference>
<accession>A0A7W7HQT9</accession>
<evidence type="ECO:0000256" key="4">
    <source>
        <dbReference type="ARBA" id="ARBA00022741"/>
    </source>
</evidence>
<dbReference type="InterPro" id="IPR000719">
    <property type="entry name" value="Prot_kinase_dom"/>
</dbReference>
<evidence type="ECO:0000256" key="2">
    <source>
        <dbReference type="ARBA" id="ARBA00022527"/>
    </source>
</evidence>